<organism evidence="2 3">
    <name type="scientific">Plenodomus tracheiphilus IPT5</name>
    <dbReference type="NCBI Taxonomy" id="1408161"/>
    <lineage>
        <taxon>Eukaryota</taxon>
        <taxon>Fungi</taxon>
        <taxon>Dikarya</taxon>
        <taxon>Ascomycota</taxon>
        <taxon>Pezizomycotina</taxon>
        <taxon>Dothideomycetes</taxon>
        <taxon>Pleosporomycetidae</taxon>
        <taxon>Pleosporales</taxon>
        <taxon>Pleosporineae</taxon>
        <taxon>Leptosphaeriaceae</taxon>
        <taxon>Plenodomus</taxon>
    </lineage>
</organism>
<accession>A0A6A7BQP9</accession>
<dbReference type="EMBL" id="MU006288">
    <property type="protein sequence ID" value="KAF2857019.1"/>
    <property type="molecule type" value="Genomic_DNA"/>
</dbReference>
<name>A0A6A7BQP9_9PLEO</name>
<reference evidence="2" key="1">
    <citation type="submission" date="2020-01" db="EMBL/GenBank/DDBJ databases">
        <authorList>
            <consortium name="DOE Joint Genome Institute"/>
            <person name="Haridas S."/>
            <person name="Albert R."/>
            <person name="Binder M."/>
            <person name="Bloem J."/>
            <person name="Labutti K."/>
            <person name="Salamov A."/>
            <person name="Andreopoulos B."/>
            <person name="Baker S.E."/>
            <person name="Barry K."/>
            <person name="Bills G."/>
            <person name="Bluhm B.H."/>
            <person name="Cannon C."/>
            <person name="Castanera R."/>
            <person name="Culley D.E."/>
            <person name="Daum C."/>
            <person name="Ezra D."/>
            <person name="Gonzalez J.B."/>
            <person name="Henrissat B."/>
            <person name="Kuo A."/>
            <person name="Liang C."/>
            <person name="Lipzen A."/>
            <person name="Lutzoni F."/>
            <person name="Magnuson J."/>
            <person name="Mondo S."/>
            <person name="Nolan M."/>
            <person name="Ohm R."/>
            <person name="Pangilinan J."/>
            <person name="Park H.-J."/>
            <person name="Ramirez L."/>
            <person name="Alfaro M."/>
            <person name="Sun H."/>
            <person name="Tritt A."/>
            <person name="Yoshinaga Y."/>
            <person name="Zwiers L.-H."/>
            <person name="Turgeon B.G."/>
            <person name="Goodwin S.B."/>
            <person name="Spatafora J.W."/>
            <person name="Crous P.W."/>
            <person name="Grigoriev I.V."/>
        </authorList>
    </citation>
    <scope>NUCLEOTIDE SEQUENCE</scope>
    <source>
        <strain evidence="2">IPT5</strain>
    </source>
</reference>
<keyword evidence="3" id="KW-1185">Reference proteome</keyword>
<protein>
    <recommendedName>
        <fullName evidence="4">DUF1772-domain-containing protein</fullName>
    </recommendedName>
</protein>
<gene>
    <name evidence="2" type="ORF">T440DRAFT_512994</name>
</gene>
<dbReference type="AlphaFoldDB" id="A0A6A7BQP9"/>
<evidence type="ECO:0000256" key="1">
    <source>
        <dbReference type="SAM" id="Phobius"/>
    </source>
</evidence>
<evidence type="ECO:0000313" key="2">
    <source>
        <dbReference type="EMBL" id="KAF2857019.1"/>
    </source>
</evidence>
<keyword evidence="1" id="KW-0472">Membrane</keyword>
<keyword evidence="1" id="KW-0812">Transmembrane</keyword>
<sequence length="179" mass="19972">MSQTPTLQAPVAAHGLGPHPSLPYIAFYSLVALVTAPYRRAFQLYTWQPLREFRAAGADPDFLIPLVREWKADKYAELQSVQVAATFCGGAVFSSLPLSRSANAIWVADALWMAALICAISAIITGIQTKSILDDLPSRQQLESSLSLPDVELQRMRRTILRYKKTPGIKHLIMMFIWQ</sequence>
<proteinExistence type="predicted"/>
<dbReference type="Proteomes" id="UP000799423">
    <property type="component" value="Unassembled WGS sequence"/>
</dbReference>
<dbReference type="OrthoDB" id="630895at2759"/>
<keyword evidence="1" id="KW-1133">Transmembrane helix</keyword>
<evidence type="ECO:0000313" key="3">
    <source>
        <dbReference type="Proteomes" id="UP000799423"/>
    </source>
</evidence>
<feature type="transmembrane region" description="Helical" evidence="1">
    <location>
        <begin position="20"/>
        <end position="38"/>
    </location>
</feature>
<evidence type="ECO:0008006" key="4">
    <source>
        <dbReference type="Google" id="ProtNLM"/>
    </source>
</evidence>
<feature type="transmembrane region" description="Helical" evidence="1">
    <location>
        <begin position="104"/>
        <end position="127"/>
    </location>
</feature>